<dbReference type="AlphaFoldDB" id="A0A8I1Y1A8"/>
<protein>
    <submittedName>
        <fullName evidence="1">Uncharacterized protein</fullName>
    </submittedName>
</protein>
<evidence type="ECO:0000313" key="1">
    <source>
        <dbReference type="EMBL" id="MBP1291242.1"/>
    </source>
</evidence>
<organism evidence="1 2">
    <name type="scientific">Bradyrhizobium elkanii</name>
    <dbReference type="NCBI Taxonomy" id="29448"/>
    <lineage>
        <taxon>Bacteria</taxon>
        <taxon>Pseudomonadati</taxon>
        <taxon>Pseudomonadota</taxon>
        <taxon>Alphaproteobacteria</taxon>
        <taxon>Hyphomicrobiales</taxon>
        <taxon>Nitrobacteraceae</taxon>
        <taxon>Bradyrhizobium</taxon>
    </lineage>
</organism>
<reference evidence="1" key="1">
    <citation type="submission" date="2021-02" db="EMBL/GenBank/DDBJ databases">
        <title>Genomic Encyclopedia of Type Strains, Phase IV (KMG-V): Genome sequencing to study the core and pangenomes of soil and plant-associated prokaryotes.</title>
        <authorList>
            <person name="Whitman W."/>
        </authorList>
    </citation>
    <scope>NUCLEOTIDE SEQUENCE</scope>
    <source>
        <strain evidence="1">USDA 406</strain>
    </source>
</reference>
<dbReference type="EMBL" id="JAFICZ010000001">
    <property type="protein sequence ID" value="MBP1291242.1"/>
    <property type="molecule type" value="Genomic_DNA"/>
</dbReference>
<accession>A0A8I1Y1A8</accession>
<proteinExistence type="predicted"/>
<name>A0A8I1Y1A8_BRAEL</name>
<evidence type="ECO:0000313" key="2">
    <source>
        <dbReference type="Proteomes" id="UP000673383"/>
    </source>
</evidence>
<dbReference type="Proteomes" id="UP000673383">
    <property type="component" value="Unassembled WGS sequence"/>
</dbReference>
<dbReference type="RefSeq" id="WP_194483376.1">
    <property type="nucleotide sequence ID" value="NZ_JAFICZ010000001.1"/>
</dbReference>
<comment type="caution">
    <text evidence="1">The sequence shown here is derived from an EMBL/GenBank/DDBJ whole genome shotgun (WGS) entry which is preliminary data.</text>
</comment>
<gene>
    <name evidence="1" type="ORF">JOH49_000995</name>
</gene>
<sequence length="100" mass="11314">MSIDLTKVWYVSFEVPKRIRKTSAQRQPRQSETFPTELDAQRFARRKFEQGYIVTAGTINPCTPRRAIPSAVIQHWLAEASEPPSVGPATFEDTKAPDLP</sequence>